<keyword evidence="1" id="KW-0472">Membrane</keyword>
<evidence type="ECO:0000313" key="2">
    <source>
        <dbReference type="EMBL" id="HGY55097.1"/>
    </source>
</evidence>
<keyword evidence="1" id="KW-1133">Transmembrane helix</keyword>
<dbReference type="AlphaFoldDB" id="A0A7V4WV40"/>
<dbReference type="Gene3D" id="3.10.129.10">
    <property type="entry name" value="Hotdog Thioesterase"/>
    <property type="match status" value="1"/>
</dbReference>
<dbReference type="InterPro" id="IPR027961">
    <property type="entry name" value="DUF4442"/>
</dbReference>
<reference evidence="2" key="1">
    <citation type="journal article" date="2020" name="mSystems">
        <title>Genome- and Community-Level Interaction Insights into Carbon Utilization and Element Cycling Functions of Hydrothermarchaeota in Hydrothermal Sediment.</title>
        <authorList>
            <person name="Zhou Z."/>
            <person name="Liu Y."/>
            <person name="Xu W."/>
            <person name="Pan J."/>
            <person name="Luo Z.H."/>
            <person name="Li M."/>
        </authorList>
    </citation>
    <scope>NUCLEOTIDE SEQUENCE [LARGE SCALE GENOMIC DNA]</scope>
    <source>
        <strain evidence="2">HyVt-577</strain>
    </source>
</reference>
<protein>
    <submittedName>
        <fullName evidence="2">DUF4442 domain-containing protein</fullName>
    </submittedName>
</protein>
<gene>
    <name evidence="2" type="ORF">ENK44_05310</name>
</gene>
<dbReference type="Proteomes" id="UP000885779">
    <property type="component" value="Unassembled WGS sequence"/>
</dbReference>
<dbReference type="InterPro" id="IPR029069">
    <property type="entry name" value="HotDog_dom_sf"/>
</dbReference>
<dbReference type="CDD" id="cd03443">
    <property type="entry name" value="PaaI_thioesterase"/>
    <property type="match status" value="1"/>
</dbReference>
<keyword evidence="1" id="KW-0812">Transmembrane</keyword>
<dbReference type="SUPFAM" id="SSF54637">
    <property type="entry name" value="Thioesterase/thiol ester dehydrase-isomerase"/>
    <property type="match status" value="1"/>
</dbReference>
<name>A0A7V4WV40_CALAY</name>
<dbReference type="Pfam" id="PF14539">
    <property type="entry name" value="DUF4442"/>
    <property type="match status" value="1"/>
</dbReference>
<proteinExistence type="predicted"/>
<comment type="caution">
    <text evidence="2">The sequence shown here is derived from an EMBL/GenBank/DDBJ whole genome shotgun (WGS) entry which is preliminary data.</text>
</comment>
<organism evidence="2">
    <name type="scientific">Caldithrix abyssi</name>
    <dbReference type="NCBI Taxonomy" id="187145"/>
    <lineage>
        <taxon>Bacteria</taxon>
        <taxon>Pseudomonadati</taxon>
        <taxon>Calditrichota</taxon>
        <taxon>Calditrichia</taxon>
        <taxon>Calditrichales</taxon>
        <taxon>Calditrichaceae</taxon>
        <taxon>Caldithrix</taxon>
    </lineage>
</organism>
<accession>A0A7V4WV40</accession>
<feature type="transmembrane region" description="Helical" evidence="1">
    <location>
        <begin position="52"/>
        <end position="73"/>
    </location>
</feature>
<evidence type="ECO:0000256" key="1">
    <source>
        <dbReference type="SAM" id="Phobius"/>
    </source>
</evidence>
<sequence length="154" mass="17422">MNLKETVKLRLFTLFKIPLIHFCRPVVLQLDENECRVRIPFRHRVKNHIGSMYFGAIAAGADLAGGLMALYLIGKSGRKIHFVFKEVHGHFLRRIHGPADFYCADGAAIRQAINETIQSGERIHIPVKVSVTSPVQQEEGELARFDLTLSIKMK</sequence>
<dbReference type="EMBL" id="DRQG01000048">
    <property type="protein sequence ID" value="HGY55097.1"/>
    <property type="molecule type" value="Genomic_DNA"/>
</dbReference>